<organism evidence="3 4">
    <name type="scientific">Steinernema carpocapsae</name>
    <name type="common">Entomopathogenic nematode</name>
    <dbReference type="NCBI Taxonomy" id="34508"/>
    <lineage>
        <taxon>Eukaryota</taxon>
        <taxon>Metazoa</taxon>
        <taxon>Ecdysozoa</taxon>
        <taxon>Nematoda</taxon>
        <taxon>Chromadorea</taxon>
        <taxon>Rhabditida</taxon>
        <taxon>Tylenchina</taxon>
        <taxon>Panagrolaimomorpha</taxon>
        <taxon>Strongyloidoidea</taxon>
        <taxon>Steinernematidae</taxon>
        <taxon>Steinernema</taxon>
    </lineage>
</organism>
<reference evidence="3 4" key="1">
    <citation type="journal article" date="2015" name="Genome Biol.">
        <title>Comparative genomics of Steinernema reveals deeply conserved gene regulatory networks.</title>
        <authorList>
            <person name="Dillman A.R."/>
            <person name="Macchietto M."/>
            <person name="Porter C.F."/>
            <person name="Rogers A."/>
            <person name="Williams B."/>
            <person name="Antoshechkin I."/>
            <person name="Lee M.M."/>
            <person name="Goodwin Z."/>
            <person name="Lu X."/>
            <person name="Lewis E.E."/>
            <person name="Goodrich-Blair H."/>
            <person name="Stock S.P."/>
            <person name="Adams B.J."/>
            <person name="Sternberg P.W."/>
            <person name="Mortazavi A."/>
        </authorList>
    </citation>
    <scope>NUCLEOTIDE SEQUENCE [LARGE SCALE GENOMIC DNA]</scope>
    <source>
        <strain evidence="3 4">ALL</strain>
    </source>
</reference>
<gene>
    <name evidence="3" type="ORF">L596_001214</name>
</gene>
<reference evidence="3 4" key="2">
    <citation type="journal article" date="2019" name="G3 (Bethesda)">
        <title>Hybrid Assembly of the Genome of the Entomopathogenic Nematode Steinernema carpocapsae Identifies the X-Chromosome.</title>
        <authorList>
            <person name="Serra L."/>
            <person name="Macchietto M."/>
            <person name="Macias-Munoz A."/>
            <person name="McGill C.J."/>
            <person name="Rodriguez I.M."/>
            <person name="Rodriguez B."/>
            <person name="Murad R."/>
            <person name="Mortazavi A."/>
        </authorList>
    </citation>
    <scope>NUCLEOTIDE SEQUENCE [LARGE SCALE GENOMIC DNA]</scope>
    <source>
        <strain evidence="3 4">ALL</strain>
    </source>
</reference>
<protein>
    <submittedName>
        <fullName evidence="3">Uncharacterized protein</fullName>
    </submittedName>
</protein>
<feature type="region of interest" description="Disordered" evidence="2">
    <location>
        <begin position="212"/>
        <end position="232"/>
    </location>
</feature>
<evidence type="ECO:0000313" key="4">
    <source>
        <dbReference type="Proteomes" id="UP000298663"/>
    </source>
</evidence>
<accession>A0A4U8ULM5</accession>
<dbReference type="Proteomes" id="UP000298663">
    <property type="component" value="Chromosome X"/>
</dbReference>
<dbReference type="EMBL" id="AZBU02000001">
    <property type="protein sequence ID" value="TMS33479.1"/>
    <property type="molecule type" value="Genomic_DNA"/>
</dbReference>
<proteinExistence type="predicted"/>
<dbReference type="EMBL" id="CM016762">
    <property type="protein sequence ID" value="TMS33479.1"/>
    <property type="molecule type" value="Genomic_DNA"/>
</dbReference>
<evidence type="ECO:0000256" key="1">
    <source>
        <dbReference type="SAM" id="Coils"/>
    </source>
</evidence>
<sequence length="261" mass="29682">MVAKLNTEKQNLDNAVDEQKNRLKEAEAKITAQEEMVAKMTEQTADLQKAIQEKDYVLHFANYLHINQNGALMKFREDNEALRTQCLLYQQVLNPSFHPDEEVRADEIGEQDDLVPVTKGSIVNLQDEQTLPDLSAYIEPEEPQEFQNVKYVSEDHAGSQGEAIEAVDEAMDYMENVQEAIDLELGEPQKLRRSARLQAVFVCKEEAAKTVSRKTEKKTSTSAKNSAMKAHRSPRLKAGKFLKARKKCECQACLHDNWMIV</sequence>
<keyword evidence="4" id="KW-1185">Reference proteome</keyword>
<keyword evidence="1" id="KW-0175">Coiled coil</keyword>
<evidence type="ECO:0000313" key="3">
    <source>
        <dbReference type="EMBL" id="TMS33479.1"/>
    </source>
</evidence>
<dbReference type="AlphaFoldDB" id="A0A4U8ULM5"/>
<feature type="coiled-coil region" evidence="1">
    <location>
        <begin position="2"/>
        <end position="43"/>
    </location>
</feature>
<name>A0A4U8ULM5_STECR</name>
<comment type="caution">
    <text evidence="3">The sequence shown here is derived from an EMBL/GenBank/DDBJ whole genome shotgun (WGS) entry which is preliminary data.</text>
</comment>
<evidence type="ECO:0000256" key="2">
    <source>
        <dbReference type="SAM" id="MobiDB-lite"/>
    </source>
</evidence>